<sequence>MTKLFTFLAASAEKRPWLVVLCVAVLTIFLLSGVAFLKTEFSQESMLPSNYESVKAIKKIQDQFGGLLYENVLIVSNDVTSPELASALMGLSTQSLEEAGIPEGQVIKIETYLDGLKNMAAMQGAPLPTQPVLLQGAVDQFLQTPYAQEQVVGQTITEDNKAAVIKLQLNPGMNQKEMVDVAKKLNKYFTTDFKPSGSEVYVTGMASMQLDAQDSMAQQTSMLMIIALLFIMLILYATFRRLSDVLLLMGVIVVGILWVIGLMGWVGIAYTTMSVAVIPLMLGINIAYVIHILSRYYEEREAGEGVFFSATNSVKTVGVAVFLTAITTVFGFSSFMITSIPPMRDFGIVCMIGITFSFLLAITLLPAVVVIRDRRKKAEKLDSHLETMRKRRRESRYGKIVDRTLVNASMTAYRLHYVIAVVAVAFIAFAGFAVANLQTGADIRSMIGSNLPSVKAGDKLSEYFGAQDADVILINGDVLKPENLKEYLKLEDEVAADSRNNPGEKGAFTREGNISIADIIANSNGGTIPDSAEEVTAIVARLGEVMDTSSFVSQDGDYAMIMIRSSTSETQSATDTKTKILRDASSGLETSTGLKTVATGYSVLIADLMGKIVPTQLESSALALLLCLLILVIVFKSFMYGFVTLIVVVCGIAAEMVFLYAMGWALDIMTVTVASLVIGAGIDFGIHITHRFREQRHDRGLSIEDSVKTTVLHVGRALIAGGLTTAGVFGILGLSSMVPMRHFGWTTAVGLLAALLGALFVLPSALVILTKMIERRKVEPVETAPEVVRES</sequence>
<feature type="transmembrane region" description="Helical" evidence="6">
    <location>
        <begin position="617"/>
        <end position="635"/>
    </location>
</feature>
<name>A0A1F2WRG8_9ACTN</name>
<proteinExistence type="predicted"/>
<evidence type="ECO:0000256" key="2">
    <source>
        <dbReference type="ARBA" id="ARBA00022475"/>
    </source>
</evidence>
<dbReference type="NCBIfam" id="TIGR00921">
    <property type="entry name" value="2A067"/>
    <property type="match status" value="1"/>
</dbReference>
<reference evidence="8 9" key="1">
    <citation type="journal article" date="2016" name="Nat. Commun.">
        <title>Thousands of microbial genomes shed light on interconnected biogeochemical processes in an aquifer system.</title>
        <authorList>
            <person name="Anantharaman K."/>
            <person name="Brown C.T."/>
            <person name="Hug L.A."/>
            <person name="Sharon I."/>
            <person name="Castelle C.J."/>
            <person name="Probst A.J."/>
            <person name="Thomas B.C."/>
            <person name="Singh A."/>
            <person name="Wilkins M.J."/>
            <person name="Karaoz U."/>
            <person name="Brodie E.L."/>
            <person name="Williams K.H."/>
            <person name="Hubbard S.S."/>
            <person name="Banfield J.F."/>
        </authorList>
    </citation>
    <scope>NUCLEOTIDE SEQUENCE [LARGE SCALE GENOMIC DNA]</scope>
</reference>
<dbReference type="PANTHER" id="PTHR33406">
    <property type="entry name" value="MEMBRANE PROTEIN MJ1562-RELATED"/>
    <property type="match status" value="1"/>
</dbReference>
<dbReference type="PROSITE" id="PS50156">
    <property type="entry name" value="SSD"/>
    <property type="match status" value="2"/>
</dbReference>
<keyword evidence="5 6" id="KW-0472">Membrane</keyword>
<dbReference type="SUPFAM" id="SSF82866">
    <property type="entry name" value="Multidrug efflux transporter AcrB transmembrane domain"/>
    <property type="match status" value="2"/>
</dbReference>
<protein>
    <recommendedName>
        <fullName evidence="7">SSD domain-containing protein</fullName>
    </recommendedName>
</protein>
<evidence type="ECO:0000256" key="3">
    <source>
        <dbReference type="ARBA" id="ARBA00022692"/>
    </source>
</evidence>
<feature type="transmembrane region" description="Helical" evidence="6">
    <location>
        <begin position="744"/>
        <end position="769"/>
    </location>
</feature>
<evidence type="ECO:0000256" key="1">
    <source>
        <dbReference type="ARBA" id="ARBA00004651"/>
    </source>
</evidence>
<dbReference type="InterPro" id="IPR050545">
    <property type="entry name" value="Mycobact_MmpL"/>
</dbReference>
<dbReference type="AlphaFoldDB" id="A0A1F2WRG8"/>
<feature type="domain" description="SSD" evidence="7">
    <location>
        <begin position="638"/>
        <end position="768"/>
    </location>
</feature>
<evidence type="ECO:0000256" key="4">
    <source>
        <dbReference type="ARBA" id="ARBA00022989"/>
    </source>
</evidence>
<feature type="transmembrane region" description="Helical" evidence="6">
    <location>
        <begin position="317"/>
        <end position="340"/>
    </location>
</feature>
<feature type="transmembrane region" description="Helical" evidence="6">
    <location>
        <begin position="221"/>
        <end position="239"/>
    </location>
</feature>
<dbReference type="Proteomes" id="UP000177876">
    <property type="component" value="Unassembled WGS sequence"/>
</dbReference>
<dbReference type="Pfam" id="PF03176">
    <property type="entry name" value="MMPL"/>
    <property type="match status" value="2"/>
</dbReference>
<feature type="transmembrane region" description="Helical" evidence="6">
    <location>
        <begin position="710"/>
        <end position="732"/>
    </location>
</feature>
<keyword evidence="4 6" id="KW-1133">Transmembrane helix</keyword>
<feature type="transmembrane region" description="Helical" evidence="6">
    <location>
        <begin position="246"/>
        <end position="270"/>
    </location>
</feature>
<evidence type="ECO:0000313" key="8">
    <source>
        <dbReference type="EMBL" id="OFW59390.1"/>
    </source>
</evidence>
<dbReference type="Gene3D" id="1.20.1640.10">
    <property type="entry name" value="Multidrug efflux transporter AcrB transmembrane domain"/>
    <property type="match status" value="2"/>
</dbReference>
<feature type="transmembrane region" description="Helical" evidence="6">
    <location>
        <begin position="276"/>
        <end position="297"/>
    </location>
</feature>
<keyword evidence="2" id="KW-1003">Cell membrane</keyword>
<dbReference type="EMBL" id="MELK01000016">
    <property type="protein sequence ID" value="OFW59390.1"/>
    <property type="molecule type" value="Genomic_DNA"/>
</dbReference>
<dbReference type="PANTHER" id="PTHR33406:SF13">
    <property type="entry name" value="MEMBRANE PROTEIN YDFJ"/>
    <property type="match status" value="1"/>
</dbReference>
<dbReference type="GO" id="GO:0005886">
    <property type="term" value="C:plasma membrane"/>
    <property type="evidence" value="ECO:0007669"/>
    <property type="project" value="UniProtKB-SubCell"/>
</dbReference>
<organism evidence="8 9">
    <name type="scientific">Candidatus Solincola sediminis</name>
    <dbReference type="NCBI Taxonomy" id="1797199"/>
    <lineage>
        <taxon>Bacteria</taxon>
        <taxon>Bacillati</taxon>
        <taxon>Actinomycetota</taxon>
        <taxon>Candidatus Geothermincolia</taxon>
        <taxon>Candidatus Geothermincolales</taxon>
        <taxon>Candidatus Geothermincolaceae</taxon>
        <taxon>Candidatus Solincola</taxon>
    </lineage>
</organism>
<dbReference type="InterPro" id="IPR000731">
    <property type="entry name" value="SSD"/>
</dbReference>
<keyword evidence="3 6" id="KW-0812">Transmembrane</keyword>
<evidence type="ECO:0000256" key="6">
    <source>
        <dbReference type="SAM" id="Phobius"/>
    </source>
</evidence>
<feature type="domain" description="SSD" evidence="7">
    <location>
        <begin position="251"/>
        <end position="371"/>
    </location>
</feature>
<feature type="transmembrane region" description="Helical" evidence="6">
    <location>
        <begin position="415"/>
        <end position="435"/>
    </location>
</feature>
<evidence type="ECO:0000313" key="9">
    <source>
        <dbReference type="Proteomes" id="UP000177876"/>
    </source>
</evidence>
<comment type="caution">
    <text evidence="8">The sequence shown here is derived from an EMBL/GenBank/DDBJ whole genome shotgun (WGS) entry which is preliminary data.</text>
</comment>
<feature type="transmembrane region" description="Helical" evidence="6">
    <location>
        <begin position="642"/>
        <end position="662"/>
    </location>
</feature>
<accession>A0A1F2WRG8</accession>
<feature type="transmembrane region" description="Helical" evidence="6">
    <location>
        <begin position="668"/>
        <end position="689"/>
    </location>
</feature>
<feature type="transmembrane region" description="Helical" evidence="6">
    <location>
        <begin position="346"/>
        <end position="371"/>
    </location>
</feature>
<dbReference type="InterPro" id="IPR004869">
    <property type="entry name" value="MMPL_dom"/>
</dbReference>
<gene>
    <name evidence="8" type="ORF">A2Y75_11205</name>
</gene>
<evidence type="ECO:0000256" key="5">
    <source>
        <dbReference type="ARBA" id="ARBA00023136"/>
    </source>
</evidence>
<evidence type="ECO:0000259" key="7">
    <source>
        <dbReference type="PROSITE" id="PS50156"/>
    </source>
</evidence>
<comment type="subcellular location">
    <subcellularLocation>
        <location evidence="1">Cell membrane</location>
        <topology evidence="1">Multi-pass membrane protein</topology>
    </subcellularLocation>
</comment>